<accession>A0ABN3QHP4</accession>
<dbReference type="InterPro" id="IPR050090">
    <property type="entry name" value="Tyrosine_recombinase_XerCD"/>
</dbReference>
<evidence type="ECO:0000256" key="3">
    <source>
        <dbReference type="PROSITE-ProRule" id="PRU01248"/>
    </source>
</evidence>
<keyword evidence="2" id="KW-0233">DNA recombination</keyword>
<protein>
    <submittedName>
        <fullName evidence="7">Site-specific integrase</fullName>
    </submittedName>
</protein>
<dbReference type="InterPro" id="IPR011010">
    <property type="entry name" value="DNA_brk_join_enz"/>
</dbReference>
<dbReference type="PROSITE" id="PS51898">
    <property type="entry name" value="TYR_RECOMBINASE"/>
    <property type="match status" value="1"/>
</dbReference>
<dbReference type="Pfam" id="PF00589">
    <property type="entry name" value="Phage_integrase"/>
    <property type="match status" value="1"/>
</dbReference>
<dbReference type="EMBL" id="BAAATD010000013">
    <property type="protein sequence ID" value="GAA2626813.1"/>
    <property type="molecule type" value="Genomic_DNA"/>
</dbReference>
<dbReference type="Gene3D" id="1.10.150.130">
    <property type="match status" value="1"/>
</dbReference>
<dbReference type="InterPro" id="IPR013762">
    <property type="entry name" value="Integrase-like_cat_sf"/>
</dbReference>
<dbReference type="InterPro" id="IPR044068">
    <property type="entry name" value="CB"/>
</dbReference>
<proteinExistence type="predicted"/>
<evidence type="ECO:0000256" key="4">
    <source>
        <dbReference type="SAM" id="MobiDB-lite"/>
    </source>
</evidence>
<evidence type="ECO:0000256" key="1">
    <source>
        <dbReference type="ARBA" id="ARBA00023125"/>
    </source>
</evidence>
<dbReference type="SUPFAM" id="SSF56349">
    <property type="entry name" value="DNA breaking-rejoining enzymes"/>
    <property type="match status" value="1"/>
</dbReference>
<dbReference type="InterPro" id="IPR002104">
    <property type="entry name" value="Integrase_catalytic"/>
</dbReference>
<keyword evidence="8" id="KW-1185">Reference proteome</keyword>
<organism evidence="7 8">
    <name type="scientific">Actinomadura fulvescens</name>
    <dbReference type="NCBI Taxonomy" id="46160"/>
    <lineage>
        <taxon>Bacteria</taxon>
        <taxon>Bacillati</taxon>
        <taxon>Actinomycetota</taxon>
        <taxon>Actinomycetes</taxon>
        <taxon>Streptosporangiales</taxon>
        <taxon>Thermomonosporaceae</taxon>
        <taxon>Actinomadura</taxon>
    </lineage>
</organism>
<dbReference type="Proteomes" id="UP001501509">
    <property type="component" value="Unassembled WGS sequence"/>
</dbReference>
<dbReference type="PROSITE" id="PS51900">
    <property type="entry name" value="CB"/>
    <property type="match status" value="1"/>
</dbReference>
<dbReference type="RefSeq" id="WP_344547225.1">
    <property type="nucleotide sequence ID" value="NZ_BAAATD010000013.1"/>
</dbReference>
<dbReference type="CDD" id="cd01189">
    <property type="entry name" value="INT_ICEBs1_C_like"/>
    <property type="match status" value="1"/>
</dbReference>
<evidence type="ECO:0000256" key="2">
    <source>
        <dbReference type="ARBA" id="ARBA00023172"/>
    </source>
</evidence>
<sequence length="450" mass="50026">MKVRVGKYKGSIYPEGNGWTGALDVGYLPDGRRERLKRRASSPDEVRAKLRRAVRDRDRKEQGWSLVERAVADFLTEIARVDRREPRTVDRTLLDRLVWTVEDLRRGTRAARYTVAQAVTEFLDALEKQGRAPATMTAYWGLVNHHVIPQLGATLVLELSADRVEEWLHDRAKVLSSSTLGVLHGLLKRTLRRAWRHDKATRNVAELVDTPKGQQPGRPSKSLTMEQAAALLSAAIYGRHRLGPYVVVGVTTGLRTEELRALRWDEVDLDAAVVYVVRSDRFGGDTKTSTSRRGLQLSQLAVEALRAVQAQQAVDRCELGDAHREHGLVFCRADGTPYTASQVQYWFRKITDAAGLGREFCPRELRHTFVSVLSDDQVSAEALADLVGHANITTTVTVYRHQIRPVVRTGAARMDRLFSGKIAAPAAPGRSCDDGPLPGALEEVGQASPH</sequence>
<evidence type="ECO:0000259" key="6">
    <source>
        <dbReference type="PROSITE" id="PS51900"/>
    </source>
</evidence>
<dbReference type="InterPro" id="IPR010998">
    <property type="entry name" value="Integrase_recombinase_N"/>
</dbReference>
<dbReference type="PANTHER" id="PTHR30349">
    <property type="entry name" value="PHAGE INTEGRASE-RELATED"/>
    <property type="match status" value="1"/>
</dbReference>
<name>A0ABN3QHP4_9ACTN</name>
<evidence type="ECO:0000259" key="5">
    <source>
        <dbReference type="PROSITE" id="PS51898"/>
    </source>
</evidence>
<dbReference type="PANTHER" id="PTHR30349:SF91">
    <property type="entry name" value="INTA PROTEIN"/>
    <property type="match status" value="1"/>
</dbReference>
<feature type="domain" description="Core-binding (CB)" evidence="6">
    <location>
        <begin position="113"/>
        <end position="195"/>
    </location>
</feature>
<evidence type="ECO:0000313" key="8">
    <source>
        <dbReference type="Proteomes" id="UP001501509"/>
    </source>
</evidence>
<dbReference type="Gene3D" id="1.10.443.10">
    <property type="entry name" value="Intergrase catalytic core"/>
    <property type="match status" value="1"/>
</dbReference>
<gene>
    <name evidence="7" type="ORF">GCM10010411_74770</name>
</gene>
<feature type="domain" description="Tyr recombinase" evidence="5">
    <location>
        <begin position="218"/>
        <end position="413"/>
    </location>
</feature>
<keyword evidence="1 3" id="KW-0238">DNA-binding</keyword>
<evidence type="ECO:0000313" key="7">
    <source>
        <dbReference type="EMBL" id="GAA2626813.1"/>
    </source>
</evidence>
<reference evidence="7 8" key="1">
    <citation type="journal article" date="2019" name="Int. J. Syst. Evol. Microbiol.">
        <title>The Global Catalogue of Microorganisms (GCM) 10K type strain sequencing project: providing services to taxonomists for standard genome sequencing and annotation.</title>
        <authorList>
            <consortium name="The Broad Institute Genomics Platform"/>
            <consortium name="The Broad Institute Genome Sequencing Center for Infectious Disease"/>
            <person name="Wu L."/>
            <person name="Ma J."/>
        </authorList>
    </citation>
    <scope>NUCLEOTIDE SEQUENCE [LARGE SCALE GENOMIC DNA]</scope>
    <source>
        <strain evidence="7 8">JCM 6833</strain>
    </source>
</reference>
<feature type="region of interest" description="Disordered" evidence="4">
    <location>
        <begin position="426"/>
        <end position="450"/>
    </location>
</feature>
<comment type="caution">
    <text evidence="7">The sequence shown here is derived from an EMBL/GenBank/DDBJ whole genome shotgun (WGS) entry which is preliminary data.</text>
</comment>